<evidence type="ECO:0000313" key="1">
    <source>
        <dbReference type="EMBL" id="PQV65364.1"/>
    </source>
</evidence>
<protein>
    <recommendedName>
        <fullName evidence="3">DUF1802 family protein</fullName>
    </recommendedName>
</protein>
<dbReference type="EMBL" id="NIGF01000001">
    <property type="protein sequence ID" value="PQV65364.1"/>
    <property type="molecule type" value="Genomic_DNA"/>
</dbReference>
<name>A0A2S8SX47_9BACT</name>
<comment type="caution">
    <text evidence="1">The sequence shown here is derived from an EMBL/GenBank/DDBJ whole genome shotgun (WGS) entry which is preliminary data.</text>
</comment>
<dbReference type="OrthoDB" id="9808776at2"/>
<dbReference type="RefSeq" id="WP_105482106.1">
    <property type="nucleotide sequence ID" value="NZ_NIGF01000001.1"/>
</dbReference>
<dbReference type="Pfam" id="PF08819">
    <property type="entry name" value="DUF1802"/>
    <property type="match status" value="1"/>
</dbReference>
<gene>
    <name evidence="1" type="ORF">B1R32_101104</name>
</gene>
<dbReference type="InParanoid" id="A0A2S8SX47"/>
<evidence type="ECO:0000313" key="2">
    <source>
        <dbReference type="Proteomes" id="UP000237684"/>
    </source>
</evidence>
<reference evidence="1 2" key="1">
    <citation type="journal article" date="2018" name="Syst. Appl. Microbiol.">
        <title>Abditibacterium utsteinense sp. nov., the first cultivated member of candidate phylum FBP, isolated from ice-free Antarctic soil samples.</title>
        <authorList>
            <person name="Tahon G."/>
            <person name="Tytgat B."/>
            <person name="Lebbe L."/>
            <person name="Carlier A."/>
            <person name="Willems A."/>
        </authorList>
    </citation>
    <scope>NUCLEOTIDE SEQUENCE [LARGE SCALE GENOMIC DNA]</scope>
    <source>
        <strain evidence="1 2">LMG 29911</strain>
    </source>
</reference>
<organism evidence="1 2">
    <name type="scientific">Abditibacterium utsteinense</name>
    <dbReference type="NCBI Taxonomy" id="1960156"/>
    <lineage>
        <taxon>Bacteria</taxon>
        <taxon>Pseudomonadati</taxon>
        <taxon>Abditibacteriota</taxon>
        <taxon>Abditibacteriia</taxon>
        <taxon>Abditibacteriales</taxon>
        <taxon>Abditibacteriaceae</taxon>
        <taxon>Abditibacterium</taxon>
    </lineage>
</organism>
<proteinExistence type="predicted"/>
<evidence type="ECO:0008006" key="3">
    <source>
        <dbReference type="Google" id="ProtNLM"/>
    </source>
</evidence>
<dbReference type="InterPro" id="IPR014923">
    <property type="entry name" value="DUF1802"/>
</dbReference>
<dbReference type="AlphaFoldDB" id="A0A2S8SX47"/>
<dbReference type="Proteomes" id="UP000237684">
    <property type="component" value="Unassembled WGS sequence"/>
</dbReference>
<keyword evidence="2" id="KW-1185">Reference proteome</keyword>
<sequence length="190" mass="21866">MPEIICNIALKEWAVTGEALGQGRQIILLRKGGLLDEDGSFCLEHGQFFLLPTWLHQEKSLVKPQHQDLFDVSQKMKGESVQAPYLRHFARVEATWHLEERDEALLKIAPHIYAQSYLDLRFNYQSDKPLLCAALRVWELESPLPYAMRPQDMGCRSWIEMETPLECAAHPVLDDASFAQSLDELSELFR</sequence>
<accession>A0A2S8SX47</accession>